<organism evidence="1 2">
    <name type="scientific">Camelus bactrianus</name>
    <name type="common">Bactrian camel</name>
    <dbReference type="NCBI Taxonomy" id="9837"/>
    <lineage>
        <taxon>Eukaryota</taxon>
        <taxon>Metazoa</taxon>
        <taxon>Chordata</taxon>
        <taxon>Craniata</taxon>
        <taxon>Vertebrata</taxon>
        <taxon>Euteleostomi</taxon>
        <taxon>Mammalia</taxon>
        <taxon>Eutheria</taxon>
        <taxon>Laurasiatheria</taxon>
        <taxon>Artiodactyla</taxon>
        <taxon>Tylopoda</taxon>
        <taxon>Camelidae</taxon>
        <taxon>Camelus</taxon>
    </lineage>
</organism>
<evidence type="ECO:0000313" key="2">
    <source>
        <dbReference type="RefSeq" id="XP_074218503.1"/>
    </source>
</evidence>
<dbReference type="RefSeq" id="XP_074218503.1">
    <property type="nucleotide sequence ID" value="XM_074362402.1"/>
</dbReference>
<evidence type="ECO:0000313" key="1">
    <source>
        <dbReference type="Proteomes" id="UP001732780"/>
    </source>
</evidence>
<proteinExistence type="predicted"/>
<keyword evidence="1" id="KW-1185">Reference proteome</keyword>
<gene>
    <name evidence="2" type="primary">LOC141577505</name>
</gene>
<reference evidence="2" key="1">
    <citation type="submission" date="2025-08" db="UniProtKB">
        <authorList>
            <consortium name="RefSeq"/>
        </authorList>
    </citation>
    <scope>IDENTIFICATION</scope>
    <source>
        <tissue evidence="2">Blood</tissue>
    </source>
</reference>
<dbReference type="Proteomes" id="UP001732780">
    <property type="component" value="Chromosome 4"/>
</dbReference>
<name>A0AC58Q892_CAMBA</name>
<sequence>MNGLSQQYTDSYCFLGPEPVPTMTHGETEAWESGRLTQSLTHLWSHACLGGWGLLASRTCPLLSPAWVWKEGIKAQGLFDPSLGREQVCSCPRCAARRRCAGGDAPTLQRGTLRWPGHGTSSGRAQAGSERSFLHFTDSPSLEGAVAQGAKGNSNQKANISCGAAAPTAGNRAPRPDEATDPTSQRTQIPFTRQRRANNAPCRGRRPTTPKAPEPAAWSPGKLRLGLWEGPTSKPRGRAAEVRLQLWFPAEKKRRRQRREGGLSERGPENWEPPQLQGSQGFHLWGSLPKASWIRQGKSRKDLFWQRRQVTRPAPQTSGLAPLPYPRGLRNPGTRLPGV</sequence>
<accession>A0AC58Q892</accession>
<protein>
    <submittedName>
        <fullName evidence="2">Uncharacterized protein LOC141577505</fullName>
    </submittedName>
</protein>